<accession>A0A0B7F3F1</accession>
<name>A0A0B7F3F1_THACB</name>
<evidence type="ECO:0000313" key="3">
    <source>
        <dbReference type="Proteomes" id="UP000059188"/>
    </source>
</evidence>
<evidence type="ECO:0000313" key="2">
    <source>
        <dbReference type="EMBL" id="CEL51489.1"/>
    </source>
</evidence>
<feature type="compositionally biased region" description="Basic and acidic residues" evidence="1">
    <location>
        <begin position="213"/>
        <end position="232"/>
    </location>
</feature>
<dbReference type="Proteomes" id="UP000059188">
    <property type="component" value="Unassembled WGS sequence"/>
</dbReference>
<reference evidence="2 3" key="1">
    <citation type="submission" date="2014-11" db="EMBL/GenBank/DDBJ databases">
        <authorList>
            <person name="Wibberg Daniel"/>
        </authorList>
    </citation>
    <scope>NUCLEOTIDE SEQUENCE [LARGE SCALE GENOMIC DNA]</scope>
    <source>
        <strain evidence="2">Rhizoctonia solani AG1-IB 7/3/14</strain>
    </source>
</reference>
<feature type="compositionally biased region" description="Polar residues" evidence="1">
    <location>
        <begin position="161"/>
        <end position="182"/>
    </location>
</feature>
<proteinExistence type="predicted"/>
<feature type="region of interest" description="Disordered" evidence="1">
    <location>
        <begin position="149"/>
        <end position="248"/>
    </location>
</feature>
<gene>
    <name evidence="2" type="ORF">RSOLAG1IB_00024</name>
</gene>
<feature type="compositionally biased region" description="Low complexity" evidence="1">
    <location>
        <begin position="185"/>
        <end position="202"/>
    </location>
</feature>
<sequence length="248" mass="27672">MLDFKDYIKNTSLPANDVHVFVDKNPCIHVLLTTRVWSRLFSLVGILQRGKVVVLKGVDGTLYHGQDVLEKFIVPNTRINHYEVNRLGQVTQKVARTKTRIEVPREDFIQALNEVHKFVTGSENGFNNDPQSKWLVKIPSEALNETLSFDGWGGKPKIQHTPVTQPWQPKQRPTPQCITSNPGWAASSATSSQGSGTGTPTSLPDSATNRVRKMVEKMEADKKAAEEKEKAQKGTGILRRVFGGSKRK</sequence>
<protein>
    <submittedName>
        <fullName evidence="2">Uncharacterized protein</fullName>
    </submittedName>
</protein>
<dbReference type="EMBL" id="LN679100">
    <property type="protein sequence ID" value="CEL51489.1"/>
    <property type="molecule type" value="Genomic_DNA"/>
</dbReference>
<evidence type="ECO:0000256" key="1">
    <source>
        <dbReference type="SAM" id="MobiDB-lite"/>
    </source>
</evidence>
<keyword evidence="3" id="KW-1185">Reference proteome</keyword>
<dbReference type="AlphaFoldDB" id="A0A0B7F3F1"/>
<organism evidence="2 3">
    <name type="scientific">Thanatephorus cucumeris (strain AG1-IB / isolate 7/3/14)</name>
    <name type="common">Lettuce bottom rot fungus</name>
    <name type="synonym">Rhizoctonia solani</name>
    <dbReference type="NCBI Taxonomy" id="1108050"/>
    <lineage>
        <taxon>Eukaryota</taxon>
        <taxon>Fungi</taxon>
        <taxon>Dikarya</taxon>
        <taxon>Basidiomycota</taxon>
        <taxon>Agaricomycotina</taxon>
        <taxon>Agaricomycetes</taxon>
        <taxon>Cantharellales</taxon>
        <taxon>Ceratobasidiaceae</taxon>
        <taxon>Rhizoctonia</taxon>
        <taxon>Rhizoctonia solani AG-1</taxon>
    </lineage>
</organism>